<dbReference type="Pfam" id="PF00230">
    <property type="entry name" value="MIP"/>
    <property type="match status" value="1"/>
</dbReference>
<feature type="transmembrane region" description="Helical" evidence="10">
    <location>
        <begin position="250"/>
        <end position="274"/>
    </location>
</feature>
<dbReference type="Gene3D" id="1.20.1080.10">
    <property type="entry name" value="Glycerol uptake facilitator protein"/>
    <property type="match status" value="1"/>
</dbReference>
<keyword evidence="12" id="KW-1185">Reference proteome</keyword>
<comment type="catalytic activity">
    <reaction evidence="8">
        <text>H2O(in) = H2O(out)</text>
        <dbReference type="Rhea" id="RHEA:29667"/>
        <dbReference type="ChEBI" id="CHEBI:15377"/>
    </reaction>
</comment>
<dbReference type="PANTHER" id="PTHR19139">
    <property type="entry name" value="AQUAPORIN TRANSPORTER"/>
    <property type="match status" value="1"/>
</dbReference>
<dbReference type="GO" id="GO:0015250">
    <property type="term" value="F:water channel activity"/>
    <property type="evidence" value="ECO:0007669"/>
    <property type="project" value="TreeGrafter"/>
</dbReference>
<evidence type="ECO:0000256" key="6">
    <source>
        <dbReference type="ARBA" id="ARBA00022989"/>
    </source>
</evidence>
<protein>
    <recommendedName>
        <fullName evidence="13">Aquaporin-like protein</fullName>
    </recommendedName>
</protein>
<dbReference type="AlphaFoldDB" id="M2UGI0"/>
<dbReference type="STRING" id="701091.M2UGI0"/>
<dbReference type="InterPro" id="IPR023271">
    <property type="entry name" value="Aquaporin-like"/>
</dbReference>
<dbReference type="SUPFAM" id="SSF81338">
    <property type="entry name" value="Aquaporin-like"/>
    <property type="match status" value="1"/>
</dbReference>
<keyword evidence="3" id="KW-0813">Transport</keyword>
<evidence type="ECO:0008006" key="13">
    <source>
        <dbReference type="Google" id="ProtNLM"/>
    </source>
</evidence>
<feature type="transmembrane region" description="Helical" evidence="10">
    <location>
        <begin position="206"/>
        <end position="230"/>
    </location>
</feature>
<dbReference type="InterPro" id="IPR034294">
    <property type="entry name" value="Aquaporin_transptr"/>
</dbReference>
<evidence type="ECO:0000313" key="11">
    <source>
        <dbReference type="EMBL" id="EMD87088.1"/>
    </source>
</evidence>
<sequence>MSRSSSTFRRFYTGQTPDRSIVDSPAPLNPTPSSESRQEFLRTPVQAYTGRLDPHVENEPPSVPPLAPTRPRRASQTVPFNSSNHAVPSVEEYPEEDQKPRADSYRTNRQHTRPPASYNNFPEQSARYGVMPRNNWDANTYPAYADIPSRPNYEMYYPYYQDAYGRYSGAQGTGGGRGPPPPIPSAEVAMRLPWMIWMGSNAKNHFVAFVGEFVGTTMFLFFAFSGTQVANIRSAAAPQDNTTTGEAAGFSPIVLLYIALVFAFSLMVNVWVFFRISGGLFNPAVTFAMLLCRALSPIRAFLLFAAQMVGSIFASYLVSVLFPTNFNVRTTLGQGTSLAQGTMIEAVLTAELVFTIFMLAKEKHKATFIAPVGIGLALFIGELVGVYYTGGSLNPARSFGPCVITGVFDKDHWIYWVGPGVGAILALLFYQFIKILEYEVANPGQDDDGSSDQENAKDEWEKRDGSMDPELGNAQGPGLAHSASSTMPLAQAASPMPMTAGGAAVPAAPGSIMNPGVARSASRVSTEGRKSERSI</sequence>
<dbReference type="EMBL" id="KB445583">
    <property type="protein sequence ID" value="EMD87088.1"/>
    <property type="molecule type" value="Genomic_DNA"/>
</dbReference>
<dbReference type="PRINTS" id="PR00783">
    <property type="entry name" value="MINTRINSICP"/>
</dbReference>
<dbReference type="InterPro" id="IPR000425">
    <property type="entry name" value="MIP"/>
</dbReference>
<evidence type="ECO:0000256" key="8">
    <source>
        <dbReference type="ARBA" id="ARBA00034651"/>
    </source>
</evidence>
<dbReference type="HOGENOM" id="CLU_020019_14_0_1"/>
<accession>M2UGI0</accession>
<feature type="transmembrane region" description="Helical" evidence="10">
    <location>
        <begin position="342"/>
        <end position="360"/>
    </location>
</feature>
<feature type="compositionally biased region" description="Low complexity" evidence="9">
    <location>
        <begin position="1"/>
        <end position="11"/>
    </location>
</feature>
<evidence type="ECO:0000256" key="7">
    <source>
        <dbReference type="ARBA" id="ARBA00023136"/>
    </source>
</evidence>
<feature type="compositionally biased region" description="Low complexity" evidence="9">
    <location>
        <begin position="495"/>
        <end position="510"/>
    </location>
</feature>
<dbReference type="OrthoDB" id="3222at2759"/>
<proteinExistence type="inferred from homology"/>
<evidence type="ECO:0000256" key="9">
    <source>
        <dbReference type="SAM" id="MobiDB-lite"/>
    </source>
</evidence>
<dbReference type="eggNOG" id="KOG0223">
    <property type="taxonomic scope" value="Eukaryota"/>
</dbReference>
<dbReference type="Proteomes" id="UP000016936">
    <property type="component" value="Unassembled WGS sequence"/>
</dbReference>
<feature type="transmembrane region" description="Helical" evidence="10">
    <location>
        <begin position="300"/>
        <end position="322"/>
    </location>
</feature>
<keyword evidence="6 10" id="KW-1133">Transmembrane helix</keyword>
<dbReference type="PANTHER" id="PTHR19139:SF283">
    <property type="entry name" value="AQUAPORIN"/>
    <property type="match status" value="1"/>
</dbReference>
<gene>
    <name evidence="11" type="ORF">COCHEDRAFT_1197937</name>
</gene>
<feature type="compositionally biased region" description="Basic and acidic residues" evidence="9">
    <location>
        <begin position="454"/>
        <end position="466"/>
    </location>
</feature>
<evidence type="ECO:0000256" key="10">
    <source>
        <dbReference type="SAM" id="Phobius"/>
    </source>
</evidence>
<keyword evidence="5" id="KW-0677">Repeat</keyword>
<feature type="transmembrane region" description="Helical" evidence="10">
    <location>
        <begin position="367"/>
        <end position="388"/>
    </location>
</feature>
<dbReference type="FunFam" id="1.20.1080.10:FF:000014">
    <property type="entry name" value="Aquaporin 1"/>
    <property type="match status" value="1"/>
</dbReference>
<feature type="compositionally biased region" description="Basic and acidic residues" evidence="9">
    <location>
        <begin position="96"/>
        <end position="106"/>
    </location>
</feature>
<feature type="region of interest" description="Disordered" evidence="9">
    <location>
        <begin position="1"/>
        <end position="123"/>
    </location>
</feature>
<dbReference type="GO" id="GO:0005886">
    <property type="term" value="C:plasma membrane"/>
    <property type="evidence" value="ECO:0007669"/>
    <property type="project" value="TreeGrafter"/>
</dbReference>
<evidence type="ECO:0000313" key="12">
    <source>
        <dbReference type="Proteomes" id="UP000016936"/>
    </source>
</evidence>
<feature type="region of interest" description="Disordered" evidence="9">
    <location>
        <begin position="443"/>
        <end position="535"/>
    </location>
</feature>
<reference evidence="11 12" key="1">
    <citation type="journal article" date="2012" name="PLoS Pathog.">
        <title>Diverse lifestyles and strategies of plant pathogenesis encoded in the genomes of eighteen Dothideomycetes fungi.</title>
        <authorList>
            <person name="Ohm R.A."/>
            <person name="Feau N."/>
            <person name="Henrissat B."/>
            <person name="Schoch C.L."/>
            <person name="Horwitz B.A."/>
            <person name="Barry K.W."/>
            <person name="Condon B.J."/>
            <person name="Copeland A.C."/>
            <person name="Dhillon B."/>
            <person name="Glaser F."/>
            <person name="Hesse C.N."/>
            <person name="Kosti I."/>
            <person name="LaButti K."/>
            <person name="Lindquist E.A."/>
            <person name="Lucas S."/>
            <person name="Salamov A.A."/>
            <person name="Bradshaw R.E."/>
            <person name="Ciuffetti L."/>
            <person name="Hamelin R.C."/>
            <person name="Kema G.H.J."/>
            <person name="Lawrence C."/>
            <person name="Scott J.A."/>
            <person name="Spatafora J.W."/>
            <person name="Turgeon B.G."/>
            <person name="de Wit P.J.G.M."/>
            <person name="Zhong S."/>
            <person name="Goodwin S.B."/>
            <person name="Grigoriev I.V."/>
        </authorList>
    </citation>
    <scope>NUCLEOTIDE SEQUENCE [LARGE SCALE GENOMIC DNA]</scope>
    <source>
        <strain evidence="12">C5 / ATCC 48332 / race O</strain>
    </source>
</reference>
<name>M2UGI0_COCH5</name>
<reference evidence="12" key="2">
    <citation type="journal article" date="2013" name="PLoS Genet.">
        <title>Comparative genome structure, secondary metabolite, and effector coding capacity across Cochliobolus pathogens.</title>
        <authorList>
            <person name="Condon B.J."/>
            <person name="Leng Y."/>
            <person name="Wu D."/>
            <person name="Bushley K.E."/>
            <person name="Ohm R.A."/>
            <person name="Otillar R."/>
            <person name="Martin J."/>
            <person name="Schackwitz W."/>
            <person name="Grimwood J."/>
            <person name="MohdZainudin N."/>
            <person name="Xue C."/>
            <person name="Wang R."/>
            <person name="Manning V.A."/>
            <person name="Dhillon B."/>
            <person name="Tu Z.J."/>
            <person name="Steffenson B.J."/>
            <person name="Salamov A."/>
            <person name="Sun H."/>
            <person name="Lowry S."/>
            <person name="LaButti K."/>
            <person name="Han J."/>
            <person name="Copeland A."/>
            <person name="Lindquist E."/>
            <person name="Barry K."/>
            <person name="Schmutz J."/>
            <person name="Baker S.E."/>
            <person name="Ciuffetti L.M."/>
            <person name="Grigoriev I.V."/>
            <person name="Zhong S."/>
            <person name="Turgeon B.G."/>
        </authorList>
    </citation>
    <scope>NUCLEOTIDE SEQUENCE [LARGE SCALE GENOMIC DNA]</scope>
    <source>
        <strain evidence="12">C5 / ATCC 48332 / race O</strain>
    </source>
</reference>
<keyword evidence="7 10" id="KW-0472">Membrane</keyword>
<feature type="transmembrane region" description="Helical" evidence="10">
    <location>
        <begin position="413"/>
        <end position="433"/>
    </location>
</feature>
<evidence type="ECO:0000256" key="4">
    <source>
        <dbReference type="ARBA" id="ARBA00022692"/>
    </source>
</evidence>
<evidence type="ECO:0000256" key="5">
    <source>
        <dbReference type="ARBA" id="ARBA00022737"/>
    </source>
</evidence>
<evidence type="ECO:0000256" key="3">
    <source>
        <dbReference type="ARBA" id="ARBA00022448"/>
    </source>
</evidence>
<feature type="compositionally biased region" description="Basic and acidic residues" evidence="9">
    <location>
        <begin position="526"/>
        <end position="535"/>
    </location>
</feature>
<keyword evidence="4 10" id="KW-0812">Transmembrane</keyword>
<comment type="similarity">
    <text evidence="2">Belongs to the MIP/aquaporin (TC 1.A.8) family.</text>
</comment>
<organism evidence="11 12">
    <name type="scientific">Cochliobolus heterostrophus (strain C5 / ATCC 48332 / race O)</name>
    <name type="common">Southern corn leaf blight fungus</name>
    <name type="synonym">Bipolaris maydis</name>
    <dbReference type="NCBI Taxonomy" id="701091"/>
    <lineage>
        <taxon>Eukaryota</taxon>
        <taxon>Fungi</taxon>
        <taxon>Dikarya</taxon>
        <taxon>Ascomycota</taxon>
        <taxon>Pezizomycotina</taxon>
        <taxon>Dothideomycetes</taxon>
        <taxon>Pleosporomycetidae</taxon>
        <taxon>Pleosporales</taxon>
        <taxon>Pleosporineae</taxon>
        <taxon>Pleosporaceae</taxon>
        <taxon>Bipolaris</taxon>
    </lineage>
</organism>
<feature type="compositionally biased region" description="Polar residues" evidence="9">
    <location>
        <begin position="74"/>
        <end position="86"/>
    </location>
</feature>
<dbReference type="OMA" id="YEVANPG"/>
<comment type="subcellular location">
    <subcellularLocation>
        <location evidence="1">Membrane</location>
        <topology evidence="1">Multi-pass membrane protein</topology>
    </subcellularLocation>
</comment>
<evidence type="ECO:0000256" key="1">
    <source>
        <dbReference type="ARBA" id="ARBA00004141"/>
    </source>
</evidence>
<evidence type="ECO:0000256" key="2">
    <source>
        <dbReference type="ARBA" id="ARBA00006175"/>
    </source>
</evidence>